<dbReference type="GO" id="GO:0016887">
    <property type="term" value="F:ATP hydrolysis activity"/>
    <property type="evidence" value="ECO:0007669"/>
    <property type="project" value="InterPro"/>
</dbReference>
<dbReference type="GO" id="GO:0005304">
    <property type="term" value="F:L-valine transmembrane transporter activity"/>
    <property type="evidence" value="ECO:0007669"/>
    <property type="project" value="TreeGrafter"/>
</dbReference>
<evidence type="ECO:0000313" key="6">
    <source>
        <dbReference type="Proteomes" id="UP000035489"/>
    </source>
</evidence>
<dbReference type="AlphaFoldDB" id="A0A0H1RJF4"/>
<dbReference type="GO" id="GO:0042941">
    <property type="term" value="P:D-alanine transmembrane transport"/>
    <property type="evidence" value="ECO:0007669"/>
    <property type="project" value="TreeGrafter"/>
</dbReference>
<sequence>MTLLSVQDLSKSFGGVAAARDVSFMLERGEMLAIIGPNGAGKSTVFNMVGGQLRPDHGAVLLDGQNITLASPQKRFRLGVGRTFQVAQTFLSMSVAENVQMALVSHNRKSTALWAPARMRYHEEALALLEQVGMAESADHPCSALAYGDVKRVELAIALAGRPKLLLMDEPTAGMATRERAALMDLTAEIADAKGIGVLFTEHDMDVVFGHAERVIVLVRGRIIATGSPEEIRQIEEVRRAYLGDDHALEKPKGVSPAEGVSPA</sequence>
<evidence type="ECO:0000256" key="1">
    <source>
        <dbReference type="ARBA" id="ARBA00022448"/>
    </source>
</evidence>
<dbReference type="Gene3D" id="3.40.50.300">
    <property type="entry name" value="P-loop containing nucleotide triphosphate hydrolases"/>
    <property type="match status" value="1"/>
</dbReference>
<evidence type="ECO:0000313" key="5">
    <source>
        <dbReference type="EMBL" id="KLK94971.1"/>
    </source>
</evidence>
<dbReference type="InterPro" id="IPR051120">
    <property type="entry name" value="ABC_AA/LPS_Transport"/>
</dbReference>
<keyword evidence="3" id="KW-0067">ATP-binding</keyword>
<dbReference type="EMBL" id="LCYG01000003">
    <property type="protein sequence ID" value="KLK94971.1"/>
    <property type="molecule type" value="Genomic_DNA"/>
</dbReference>
<dbReference type="GO" id="GO:0005524">
    <property type="term" value="F:ATP binding"/>
    <property type="evidence" value="ECO:0007669"/>
    <property type="project" value="UniProtKB-KW"/>
</dbReference>
<accession>A0A0H1RJF4</accession>
<dbReference type="InterPro" id="IPR027417">
    <property type="entry name" value="P-loop_NTPase"/>
</dbReference>
<dbReference type="GO" id="GO:0015188">
    <property type="term" value="F:L-isoleucine transmembrane transporter activity"/>
    <property type="evidence" value="ECO:0007669"/>
    <property type="project" value="TreeGrafter"/>
</dbReference>
<dbReference type="GO" id="GO:1903806">
    <property type="term" value="P:L-isoleucine import across plasma membrane"/>
    <property type="evidence" value="ECO:0007669"/>
    <property type="project" value="TreeGrafter"/>
</dbReference>
<keyword evidence="2" id="KW-0547">Nucleotide-binding</keyword>
<gene>
    <name evidence="5" type="ORF">AA309_00510</name>
</gene>
<keyword evidence="1" id="KW-0813">Transport</keyword>
<dbReference type="GO" id="GO:0015192">
    <property type="term" value="F:L-phenylalanine transmembrane transporter activity"/>
    <property type="evidence" value="ECO:0007669"/>
    <property type="project" value="TreeGrafter"/>
</dbReference>
<dbReference type="STRING" id="1225564.AA309_00510"/>
<reference evidence="5 6" key="1">
    <citation type="submission" date="2015-05" db="EMBL/GenBank/DDBJ databases">
        <title>Draft genome sequence of Microvirga vignae strain BR3299, a novel nitrogen fixing bacteria isolated from Brazil semi-aired region.</title>
        <authorList>
            <person name="Zilli J.E."/>
            <person name="Passos S.R."/>
            <person name="Leite J."/>
            <person name="Baldani J.I."/>
            <person name="Xavier G.R."/>
            <person name="Rumjaneck N.G."/>
            <person name="Simoes-Araujo J.L."/>
        </authorList>
    </citation>
    <scope>NUCLEOTIDE SEQUENCE [LARGE SCALE GENOMIC DNA]</scope>
    <source>
        <strain evidence="5 6">BR3299</strain>
    </source>
</reference>
<dbReference type="Pfam" id="PF00005">
    <property type="entry name" value="ABC_tran"/>
    <property type="match status" value="1"/>
</dbReference>
<feature type="domain" description="ABC transporter" evidence="4">
    <location>
        <begin position="4"/>
        <end position="245"/>
    </location>
</feature>
<dbReference type="PROSITE" id="PS50893">
    <property type="entry name" value="ABC_TRANSPORTER_2"/>
    <property type="match status" value="1"/>
</dbReference>
<dbReference type="Proteomes" id="UP000035489">
    <property type="component" value="Unassembled WGS sequence"/>
</dbReference>
<dbReference type="PANTHER" id="PTHR45772">
    <property type="entry name" value="CONSERVED COMPONENT OF ABC TRANSPORTER FOR NATURAL AMINO ACIDS-RELATED"/>
    <property type="match status" value="1"/>
</dbReference>
<organism evidence="5 6">
    <name type="scientific">Microvirga vignae</name>
    <dbReference type="NCBI Taxonomy" id="1225564"/>
    <lineage>
        <taxon>Bacteria</taxon>
        <taxon>Pseudomonadati</taxon>
        <taxon>Pseudomonadota</taxon>
        <taxon>Alphaproteobacteria</taxon>
        <taxon>Hyphomicrobiales</taxon>
        <taxon>Methylobacteriaceae</taxon>
        <taxon>Microvirga</taxon>
    </lineage>
</organism>
<dbReference type="Pfam" id="PF12399">
    <property type="entry name" value="BCA_ABC_TP_C"/>
    <property type="match status" value="1"/>
</dbReference>
<dbReference type="CDD" id="cd03219">
    <property type="entry name" value="ABC_Mj1267_LivG_branched"/>
    <property type="match status" value="1"/>
</dbReference>
<dbReference type="GO" id="GO:0005886">
    <property type="term" value="C:plasma membrane"/>
    <property type="evidence" value="ECO:0007669"/>
    <property type="project" value="TreeGrafter"/>
</dbReference>
<dbReference type="SUPFAM" id="SSF52540">
    <property type="entry name" value="P-loop containing nucleoside triphosphate hydrolases"/>
    <property type="match status" value="1"/>
</dbReference>
<dbReference type="PANTHER" id="PTHR45772:SF7">
    <property type="entry name" value="AMINO ACID ABC TRANSPORTER ATP-BINDING PROTEIN"/>
    <property type="match status" value="1"/>
</dbReference>
<dbReference type="InterPro" id="IPR032823">
    <property type="entry name" value="BCA_ABC_TP_C"/>
</dbReference>
<dbReference type="SMART" id="SM00382">
    <property type="entry name" value="AAA"/>
    <property type="match status" value="1"/>
</dbReference>
<proteinExistence type="predicted"/>
<evidence type="ECO:0000256" key="3">
    <source>
        <dbReference type="ARBA" id="ARBA00022840"/>
    </source>
</evidence>
<name>A0A0H1RJF4_9HYPH</name>
<dbReference type="OrthoDB" id="9806149at2"/>
<protein>
    <submittedName>
        <fullName evidence="5">ABC transporter</fullName>
    </submittedName>
</protein>
<evidence type="ECO:0000259" key="4">
    <source>
        <dbReference type="PROSITE" id="PS50893"/>
    </source>
</evidence>
<dbReference type="GO" id="GO:1903805">
    <property type="term" value="P:L-valine import across plasma membrane"/>
    <property type="evidence" value="ECO:0007669"/>
    <property type="project" value="TreeGrafter"/>
</dbReference>
<evidence type="ECO:0000256" key="2">
    <source>
        <dbReference type="ARBA" id="ARBA00022741"/>
    </source>
</evidence>
<dbReference type="GO" id="GO:0015808">
    <property type="term" value="P:L-alanine transport"/>
    <property type="evidence" value="ECO:0007669"/>
    <property type="project" value="TreeGrafter"/>
</dbReference>
<dbReference type="InterPro" id="IPR003439">
    <property type="entry name" value="ABC_transporter-like_ATP-bd"/>
</dbReference>
<dbReference type="InterPro" id="IPR003593">
    <property type="entry name" value="AAA+_ATPase"/>
</dbReference>
<dbReference type="RefSeq" id="WP_047187025.1">
    <property type="nucleotide sequence ID" value="NZ_LCYG01000003.1"/>
</dbReference>
<keyword evidence="6" id="KW-1185">Reference proteome</keyword>
<comment type="caution">
    <text evidence="5">The sequence shown here is derived from an EMBL/GenBank/DDBJ whole genome shotgun (WGS) entry which is preliminary data.</text>
</comment>
<dbReference type="PATRIC" id="fig|1225564.3.peg.3195"/>